<reference evidence="2 3" key="1">
    <citation type="submission" date="2017-05" db="EMBL/GenBank/DDBJ databases">
        <authorList>
            <person name="Qiu J.G."/>
            <person name="He J."/>
        </authorList>
    </citation>
    <scope>NUCLEOTIDE SEQUENCE [LARGE SCALE GENOMIC DNA]</scope>
    <source>
        <strain evidence="2 3">JQ135</strain>
    </source>
</reference>
<evidence type="ECO:0000256" key="1">
    <source>
        <dbReference type="SAM" id="Phobius"/>
    </source>
</evidence>
<feature type="transmembrane region" description="Helical" evidence="1">
    <location>
        <begin position="6"/>
        <end position="25"/>
    </location>
</feature>
<protein>
    <submittedName>
        <fullName evidence="2">DUF2909 domain-containing protein</fullName>
    </submittedName>
</protein>
<name>A0AB33CZE2_ALCFA</name>
<dbReference type="Proteomes" id="UP000214561">
    <property type="component" value="Chromosome"/>
</dbReference>
<proteinExistence type="predicted"/>
<dbReference type="EMBL" id="CP021641">
    <property type="protein sequence ID" value="ASR91109.1"/>
    <property type="molecule type" value="Genomic_DNA"/>
</dbReference>
<keyword evidence="1" id="KW-0812">Transmembrane</keyword>
<keyword evidence="1" id="KW-0472">Membrane</keyword>
<feature type="transmembrane region" description="Helical" evidence="1">
    <location>
        <begin position="37"/>
        <end position="58"/>
    </location>
</feature>
<evidence type="ECO:0000313" key="3">
    <source>
        <dbReference type="Proteomes" id="UP000214561"/>
    </source>
</evidence>
<organism evidence="2 3">
    <name type="scientific">Alcaligenes faecalis</name>
    <dbReference type="NCBI Taxonomy" id="511"/>
    <lineage>
        <taxon>Bacteria</taxon>
        <taxon>Pseudomonadati</taxon>
        <taxon>Pseudomonadota</taxon>
        <taxon>Betaproteobacteria</taxon>
        <taxon>Burkholderiales</taxon>
        <taxon>Alcaligenaceae</taxon>
        <taxon>Alcaligenes</taxon>
    </lineage>
</organism>
<sequence length="68" mass="7538">MRVLVLIVFLGIIVSLGSALVYLMRDRGNSNRMAYALTWRVGLSVALFLFVLLAHYLGWIESTGVPLA</sequence>
<dbReference type="InterPro" id="IPR021313">
    <property type="entry name" value="DUF2909"/>
</dbReference>
<keyword evidence="1" id="KW-1133">Transmembrane helix</keyword>
<accession>A0AB33CZE2</accession>
<dbReference type="AlphaFoldDB" id="A0AB33CZE2"/>
<dbReference type="Pfam" id="PF11137">
    <property type="entry name" value="DUF2909"/>
    <property type="match status" value="1"/>
</dbReference>
<evidence type="ECO:0000313" key="2">
    <source>
        <dbReference type="EMBL" id="ASR91109.1"/>
    </source>
</evidence>
<dbReference type="RefSeq" id="WP_042485541.1">
    <property type="nucleotide sequence ID" value="NZ_CP013119.1"/>
</dbReference>
<dbReference type="NCBIfam" id="NF033233">
    <property type="entry name" value="twin_helix"/>
    <property type="match status" value="1"/>
</dbReference>
<dbReference type="KEGG" id="afa:UZ73_11720"/>
<gene>
    <name evidence="2" type="ORF">AFA_17550</name>
</gene>
<dbReference type="GeneID" id="96870559"/>
<dbReference type="KEGG" id="afq:AFA_17550"/>